<evidence type="ECO:0000256" key="3">
    <source>
        <dbReference type="ARBA" id="ARBA00013368"/>
    </source>
</evidence>
<dbReference type="InterPro" id="IPR038729">
    <property type="entry name" value="Rad50/SbcC_AAA"/>
</dbReference>
<gene>
    <name evidence="6" type="ORF">FXF69_08740</name>
</gene>
<evidence type="ECO:0000313" key="6">
    <source>
        <dbReference type="EMBL" id="TYB49193.1"/>
    </source>
</evidence>
<dbReference type="Pfam" id="PF13476">
    <property type="entry name" value="AAA_23"/>
    <property type="match status" value="1"/>
</dbReference>
<feature type="domain" description="Rad50/SbcC-type AAA" evidence="5">
    <location>
        <begin position="6"/>
        <end position="247"/>
    </location>
</feature>
<sequence length="688" mass="77309">MRLIALELENFRPFQGNQKITFAQDQDQNVTVLYGTNGGGKTTLLNAFTWALYGILGSDLESPDQLINSTLWNSAPNGTLLTASVSVEFEHADRRYITKRVVKATKRSSTQPRPKPELHLWRRETDGRLESLPDARGQISNILPERLSRFFFVNGERIEGLVKRGGEDEVQEAVKTMLGLEAMERAVNHLPRVADKLRRNVKAKGAAQDRLQDLLKELSGTDQELQNQQRRANNARREIKHLDEEVKRLNLLMTQLADAKELQHQRYRLNEDLRRTTLTREAREKEREETVANSGFLSFLPTLPDRIVEVCDALRERGDLPAPLKATFIDDLLERGTCICGTRLMAGSSHRAALETWRPRGGVAEVEGSWNQLKGTVVSIGEQREQMHKSLKEHDEQIADLEEQERRLNSRISEISIELKRMPSEQVVQTEEKLQSVIDARDEKHKDVGAAEAEIKGLEKKRADLTASIDKLSATDAATRRIQTRIGAVDQAAVALSKILDILSHGVRRRLDSRIQNLYNLVSLKSYQPELTSDFELELWDTSTADRLPAPKSTGENMLLSLAFVGSLIGEARDSETPNRNFIKGVSGDFPVVMDAVFGSLDDDYRRAVADFLPQVASQVIILTSKAQAGEVIESQLRPRVGKQYVITTHTTKSDIDATPELVLNGRSYPYQVVGSDRTGAQITEVRD</sequence>
<dbReference type="GO" id="GO:0006302">
    <property type="term" value="P:double-strand break repair"/>
    <property type="evidence" value="ECO:0007669"/>
    <property type="project" value="InterPro"/>
</dbReference>
<dbReference type="Gene3D" id="3.40.50.300">
    <property type="entry name" value="P-loop containing nucleotide triphosphate hydrolases"/>
    <property type="match status" value="2"/>
</dbReference>
<proteinExistence type="inferred from homology"/>
<name>A0A5D0NWZ3_9ACTN</name>
<dbReference type="InterPro" id="IPR027417">
    <property type="entry name" value="P-loop_NTPase"/>
</dbReference>
<organism evidence="6 7">
    <name type="scientific">Actinomadura chibensis</name>
    <dbReference type="NCBI Taxonomy" id="392828"/>
    <lineage>
        <taxon>Bacteria</taxon>
        <taxon>Bacillati</taxon>
        <taxon>Actinomycetota</taxon>
        <taxon>Actinomycetes</taxon>
        <taxon>Streptosporangiales</taxon>
        <taxon>Thermomonosporaceae</taxon>
        <taxon>Actinomadura</taxon>
    </lineage>
</organism>
<dbReference type="PANTHER" id="PTHR32114:SF2">
    <property type="entry name" value="ABC TRANSPORTER ABCH.3"/>
    <property type="match status" value="1"/>
</dbReference>
<reference evidence="6 7" key="1">
    <citation type="submission" date="2019-08" db="EMBL/GenBank/DDBJ databases">
        <title>Actinomadura sp. nov. CYP1-5 isolated from mountain soil.</title>
        <authorList>
            <person name="Songsumanus A."/>
            <person name="Kuncharoen N."/>
            <person name="Kudo T."/>
            <person name="Yuki M."/>
            <person name="Igarashi Y."/>
            <person name="Tanasupawat S."/>
        </authorList>
    </citation>
    <scope>NUCLEOTIDE SEQUENCE [LARGE SCALE GENOMIC DNA]</scope>
    <source>
        <strain evidence="6 7">JCM 14158</strain>
    </source>
</reference>
<evidence type="ECO:0000256" key="1">
    <source>
        <dbReference type="ARBA" id="ARBA00006930"/>
    </source>
</evidence>
<feature type="coiled-coil region" evidence="4">
    <location>
        <begin position="384"/>
        <end position="475"/>
    </location>
</feature>
<feature type="coiled-coil region" evidence="4">
    <location>
        <begin position="208"/>
        <end position="262"/>
    </location>
</feature>
<dbReference type="Proteomes" id="UP000323380">
    <property type="component" value="Unassembled WGS sequence"/>
</dbReference>
<dbReference type="STRING" id="1220554.GCA_001552135_04353"/>
<dbReference type="RefSeq" id="WP_083980960.1">
    <property type="nucleotide sequence ID" value="NZ_VSFG01000001.1"/>
</dbReference>
<dbReference type="SUPFAM" id="SSF52540">
    <property type="entry name" value="P-loop containing nucleoside triphosphate hydrolases"/>
    <property type="match status" value="2"/>
</dbReference>
<dbReference type="PANTHER" id="PTHR32114">
    <property type="entry name" value="ABC TRANSPORTER ABCH.3"/>
    <property type="match status" value="1"/>
</dbReference>
<dbReference type="GO" id="GO:0016887">
    <property type="term" value="F:ATP hydrolysis activity"/>
    <property type="evidence" value="ECO:0007669"/>
    <property type="project" value="InterPro"/>
</dbReference>
<comment type="similarity">
    <text evidence="1">Belongs to the SMC family. SbcC subfamily.</text>
</comment>
<keyword evidence="4" id="KW-0175">Coiled coil</keyword>
<evidence type="ECO:0000256" key="2">
    <source>
        <dbReference type="ARBA" id="ARBA00011322"/>
    </source>
</evidence>
<evidence type="ECO:0000256" key="4">
    <source>
        <dbReference type="SAM" id="Coils"/>
    </source>
</evidence>
<evidence type="ECO:0000259" key="5">
    <source>
        <dbReference type="Pfam" id="PF13476"/>
    </source>
</evidence>
<keyword evidence="7" id="KW-1185">Reference proteome</keyword>
<protein>
    <recommendedName>
        <fullName evidence="3">Nuclease SbcCD subunit C</fullName>
    </recommendedName>
</protein>
<comment type="caution">
    <text evidence="6">The sequence shown here is derived from an EMBL/GenBank/DDBJ whole genome shotgun (WGS) entry which is preliminary data.</text>
</comment>
<evidence type="ECO:0000313" key="7">
    <source>
        <dbReference type="Proteomes" id="UP000323380"/>
    </source>
</evidence>
<dbReference type="AlphaFoldDB" id="A0A5D0NWZ3"/>
<dbReference type="EMBL" id="VSFG01000001">
    <property type="protein sequence ID" value="TYB49193.1"/>
    <property type="molecule type" value="Genomic_DNA"/>
</dbReference>
<comment type="subunit">
    <text evidence="2">Heterodimer of SbcC and SbcD.</text>
</comment>
<accession>A0A5D0NWZ3</accession>